<evidence type="ECO:0000256" key="1">
    <source>
        <dbReference type="ARBA" id="ARBA00022801"/>
    </source>
</evidence>
<dbReference type="Gene3D" id="3.40.630.40">
    <property type="entry name" value="Zn-dependent exopeptidases"/>
    <property type="match status" value="1"/>
</dbReference>
<sequence>MKIIIDPGHEGKDSGAMGKFSCEKDINLKLSKLIGFLLKHLGYEVKLTCDKDCLPIWAKRVESSEKMEARLGALF</sequence>
<name>A0A1C0A997_9FIRM</name>
<proteinExistence type="predicted"/>
<accession>A0A1C0A997</accession>
<dbReference type="CDD" id="cd02696">
    <property type="entry name" value="MurNAc-LAA"/>
    <property type="match status" value="1"/>
</dbReference>
<dbReference type="SUPFAM" id="SSF53187">
    <property type="entry name" value="Zn-dependent exopeptidases"/>
    <property type="match status" value="1"/>
</dbReference>
<keyword evidence="1" id="KW-0378">Hydrolase</keyword>
<dbReference type="InterPro" id="IPR002508">
    <property type="entry name" value="MurNAc-LAA_cat"/>
</dbReference>
<dbReference type="OrthoDB" id="9772024at2"/>
<dbReference type="EMBL" id="LWDV01000008">
    <property type="protein sequence ID" value="OCL26843.1"/>
    <property type="molecule type" value="Genomic_DNA"/>
</dbReference>
<dbReference type="PANTHER" id="PTHR30404:SF0">
    <property type="entry name" value="N-ACETYLMURAMOYL-L-ALANINE AMIDASE AMIC"/>
    <property type="match status" value="1"/>
</dbReference>
<dbReference type="RefSeq" id="WP_068716130.1">
    <property type="nucleotide sequence ID" value="NZ_LWDV01000008.1"/>
</dbReference>
<evidence type="ECO:0000259" key="2">
    <source>
        <dbReference type="Pfam" id="PF01520"/>
    </source>
</evidence>
<organism evidence="3 4">
    <name type="scientific">Orenia metallireducens</name>
    <dbReference type="NCBI Taxonomy" id="1413210"/>
    <lineage>
        <taxon>Bacteria</taxon>
        <taxon>Bacillati</taxon>
        <taxon>Bacillota</taxon>
        <taxon>Clostridia</taxon>
        <taxon>Halanaerobiales</taxon>
        <taxon>Halobacteroidaceae</taxon>
        <taxon>Orenia</taxon>
    </lineage>
</organism>
<gene>
    <name evidence="3" type="ORF">U472_04935</name>
</gene>
<feature type="domain" description="MurNAc-LAA" evidence="2">
    <location>
        <begin position="3"/>
        <end position="70"/>
    </location>
</feature>
<dbReference type="GO" id="GO:0008745">
    <property type="term" value="F:N-acetylmuramoyl-L-alanine amidase activity"/>
    <property type="evidence" value="ECO:0007669"/>
    <property type="project" value="InterPro"/>
</dbReference>
<keyword evidence="4" id="KW-1185">Reference proteome</keyword>
<evidence type="ECO:0000313" key="4">
    <source>
        <dbReference type="Proteomes" id="UP000093514"/>
    </source>
</evidence>
<dbReference type="PANTHER" id="PTHR30404">
    <property type="entry name" value="N-ACETYLMURAMOYL-L-ALANINE AMIDASE"/>
    <property type="match status" value="1"/>
</dbReference>
<dbReference type="AlphaFoldDB" id="A0A1C0A997"/>
<dbReference type="Pfam" id="PF01520">
    <property type="entry name" value="Amidase_3"/>
    <property type="match status" value="1"/>
</dbReference>
<dbReference type="GO" id="GO:0030288">
    <property type="term" value="C:outer membrane-bounded periplasmic space"/>
    <property type="evidence" value="ECO:0007669"/>
    <property type="project" value="TreeGrafter"/>
</dbReference>
<reference evidence="3 4" key="2">
    <citation type="submission" date="2016-08" db="EMBL/GenBank/DDBJ databases">
        <title>Orenia metallireducens sp. nov. strain Z6, a Novel Metal-reducing Firmicute from the Deep Subsurface.</title>
        <authorList>
            <person name="Maxim B.I."/>
            <person name="Kenneth K."/>
            <person name="Flynn T.M."/>
            <person name="Oloughlin E.J."/>
            <person name="Locke R.A."/>
            <person name="Weber J.R."/>
            <person name="Egan S.M."/>
            <person name="Mackie R.I."/>
            <person name="Cann I.K."/>
        </authorList>
    </citation>
    <scope>NUCLEOTIDE SEQUENCE [LARGE SCALE GENOMIC DNA]</scope>
    <source>
        <strain evidence="3 4">Z6</strain>
    </source>
</reference>
<comment type="caution">
    <text evidence="3">The sequence shown here is derived from an EMBL/GenBank/DDBJ whole genome shotgun (WGS) entry which is preliminary data.</text>
</comment>
<dbReference type="GO" id="GO:0009253">
    <property type="term" value="P:peptidoglycan catabolic process"/>
    <property type="evidence" value="ECO:0007669"/>
    <property type="project" value="InterPro"/>
</dbReference>
<evidence type="ECO:0000313" key="3">
    <source>
        <dbReference type="EMBL" id="OCL26843.1"/>
    </source>
</evidence>
<dbReference type="InterPro" id="IPR050695">
    <property type="entry name" value="N-acetylmuramoyl_amidase_3"/>
</dbReference>
<reference evidence="4" key="1">
    <citation type="submission" date="2016-07" db="EMBL/GenBank/DDBJ databases">
        <authorList>
            <person name="Florea S."/>
            <person name="Webb J.S."/>
            <person name="Jaromczyk J."/>
            <person name="Schardl C.L."/>
        </authorList>
    </citation>
    <scope>NUCLEOTIDE SEQUENCE [LARGE SCALE GENOMIC DNA]</scope>
    <source>
        <strain evidence="4">Z6</strain>
    </source>
</reference>
<protein>
    <recommendedName>
        <fullName evidence="2">MurNAc-LAA domain-containing protein</fullName>
    </recommendedName>
</protein>
<dbReference type="Proteomes" id="UP000093514">
    <property type="component" value="Unassembled WGS sequence"/>
</dbReference>